<dbReference type="GeneID" id="106866461"/>
<dbReference type="EnsemblPlants" id="PNT68955">
    <property type="protein sequence ID" value="PNT68955"/>
    <property type="gene ID" value="BRADI_3g47435v3"/>
</dbReference>
<reference evidence="1 2" key="1">
    <citation type="journal article" date="2010" name="Nature">
        <title>Genome sequencing and analysis of the model grass Brachypodium distachyon.</title>
        <authorList>
            <consortium name="International Brachypodium Initiative"/>
        </authorList>
    </citation>
    <scope>NUCLEOTIDE SEQUENCE [LARGE SCALE GENOMIC DNA]</scope>
    <source>
        <strain evidence="1">Bd21</strain>
        <strain evidence="2">cv. Bd21</strain>
    </source>
</reference>
<gene>
    <name evidence="2" type="primary">LOC106866461</name>
    <name evidence="1" type="ORF">BRADI_3g47435v3</name>
</gene>
<keyword evidence="3" id="KW-1185">Reference proteome</keyword>
<dbReference type="RefSeq" id="XP_014756194.1">
    <property type="nucleotide sequence ID" value="XM_014900708.2"/>
</dbReference>
<reference evidence="2" key="3">
    <citation type="submission" date="2018-08" db="UniProtKB">
        <authorList>
            <consortium name="EnsemblPlants"/>
        </authorList>
    </citation>
    <scope>IDENTIFICATION</scope>
    <source>
        <strain evidence="2">cv. Bd21</strain>
    </source>
</reference>
<dbReference type="Proteomes" id="UP000008810">
    <property type="component" value="Chromosome 3"/>
</dbReference>
<reference evidence="1" key="2">
    <citation type="submission" date="2017-06" db="EMBL/GenBank/DDBJ databases">
        <title>WGS assembly of Brachypodium distachyon.</title>
        <authorList>
            <consortium name="The International Brachypodium Initiative"/>
            <person name="Lucas S."/>
            <person name="Harmon-Smith M."/>
            <person name="Lail K."/>
            <person name="Tice H."/>
            <person name="Grimwood J."/>
            <person name="Bruce D."/>
            <person name="Barry K."/>
            <person name="Shu S."/>
            <person name="Lindquist E."/>
            <person name="Wang M."/>
            <person name="Pitluck S."/>
            <person name="Vogel J.P."/>
            <person name="Garvin D.F."/>
            <person name="Mockler T.C."/>
            <person name="Schmutz J."/>
            <person name="Rokhsar D."/>
            <person name="Bevan M.W."/>
        </authorList>
    </citation>
    <scope>NUCLEOTIDE SEQUENCE</scope>
    <source>
        <strain evidence="1">Bd21</strain>
    </source>
</reference>
<dbReference type="KEGG" id="bdi:106866461"/>
<dbReference type="AlphaFoldDB" id="A0A0Q3IHL1"/>
<dbReference type="Gramene" id="PNT68955">
    <property type="protein sequence ID" value="PNT68955"/>
    <property type="gene ID" value="BRADI_3g47435v3"/>
</dbReference>
<name>A0A0Q3IHL1_BRADI</name>
<organism evidence="1">
    <name type="scientific">Brachypodium distachyon</name>
    <name type="common">Purple false brome</name>
    <name type="synonym">Trachynia distachya</name>
    <dbReference type="NCBI Taxonomy" id="15368"/>
    <lineage>
        <taxon>Eukaryota</taxon>
        <taxon>Viridiplantae</taxon>
        <taxon>Streptophyta</taxon>
        <taxon>Embryophyta</taxon>
        <taxon>Tracheophyta</taxon>
        <taxon>Spermatophyta</taxon>
        <taxon>Magnoliopsida</taxon>
        <taxon>Liliopsida</taxon>
        <taxon>Poales</taxon>
        <taxon>Poaceae</taxon>
        <taxon>BOP clade</taxon>
        <taxon>Pooideae</taxon>
        <taxon>Stipodae</taxon>
        <taxon>Brachypodieae</taxon>
        <taxon>Brachypodium</taxon>
    </lineage>
</organism>
<evidence type="ECO:0000313" key="3">
    <source>
        <dbReference type="Proteomes" id="UP000008810"/>
    </source>
</evidence>
<dbReference type="RefSeq" id="XP_014756193.1">
    <property type="nucleotide sequence ID" value="XM_014900707.2"/>
</dbReference>
<sequence length="253" mass="27376">MAIEAPLSEEEIRSMVDQGIVDPKVESSLRAEHTVVSTTLELHTDLFFPSLAHLDLQDSREGYAVSVRDRMAADGERLRHGAAVFDDGRDLTGEEAALVSELRRQAAWCDARRAEADALAADVRRLRDGHLREMATTGDPRGELIDAAAFDLMEFLFAEIEAFVAPEGGCLDEVAGASIDLGPRFAATFVGLSERARSCAEAYTASEDAAVAEGLRRRADEVEALCADPEDLVAQIRASAWWRSGAGGRGATW</sequence>
<evidence type="ECO:0000313" key="1">
    <source>
        <dbReference type="EMBL" id="KQK00116.1"/>
    </source>
</evidence>
<dbReference type="EMBL" id="CM000882">
    <property type="protein sequence ID" value="KQK00116.1"/>
    <property type="molecule type" value="Genomic_DNA"/>
</dbReference>
<accession>A0A0Q3IHL1</accession>
<proteinExistence type="predicted"/>
<protein>
    <submittedName>
        <fullName evidence="1 2">Uncharacterized protein</fullName>
    </submittedName>
</protein>
<evidence type="ECO:0000313" key="2">
    <source>
        <dbReference type="EnsemblPlants" id="KQK00116"/>
    </source>
</evidence>
<dbReference type="Gramene" id="KQK00116">
    <property type="protein sequence ID" value="KQK00116"/>
    <property type="gene ID" value="BRADI_3g47435v3"/>
</dbReference>
<dbReference type="EMBL" id="CM000882">
    <property type="protein sequence ID" value="PNT68955.1"/>
    <property type="molecule type" value="Genomic_DNA"/>
</dbReference>
<dbReference type="EnsemblPlants" id="KQK00116">
    <property type="protein sequence ID" value="KQK00116"/>
    <property type="gene ID" value="BRADI_3g47435v3"/>
</dbReference>